<dbReference type="OrthoDB" id="3889136at2759"/>
<dbReference type="Proteomes" id="UP000800097">
    <property type="component" value="Unassembled WGS sequence"/>
</dbReference>
<dbReference type="EMBL" id="ML986498">
    <property type="protein sequence ID" value="KAF2275174.1"/>
    <property type="molecule type" value="Genomic_DNA"/>
</dbReference>
<dbReference type="GeneID" id="54556259"/>
<organism evidence="2 3">
    <name type="scientific">Westerdykella ornata</name>
    <dbReference type="NCBI Taxonomy" id="318751"/>
    <lineage>
        <taxon>Eukaryota</taxon>
        <taxon>Fungi</taxon>
        <taxon>Dikarya</taxon>
        <taxon>Ascomycota</taxon>
        <taxon>Pezizomycotina</taxon>
        <taxon>Dothideomycetes</taxon>
        <taxon>Pleosporomycetidae</taxon>
        <taxon>Pleosporales</taxon>
        <taxon>Sporormiaceae</taxon>
        <taxon>Westerdykella</taxon>
    </lineage>
</organism>
<feature type="compositionally biased region" description="Basic and acidic residues" evidence="1">
    <location>
        <begin position="1"/>
        <end position="20"/>
    </location>
</feature>
<evidence type="ECO:0000313" key="2">
    <source>
        <dbReference type="EMBL" id="KAF2275174.1"/>
    </source>
</evidence>
<protein>
    <submittedName>
        <fullName evidence="2">Uncharacterized protein</fullName>
    </submittedName>
</protein>
<proteinExistence type="predicted"/>
<evidence type="ECO:0000313" key="3">
    <source>
        <dbReference type="Proteomes" id="UP000800097"/>
    </source>
</evidence>
<name>A0A6A6JG28_WESOR</name>
<feature type="region of interest" description="Disordered" evidence="1">
    <location>
        <begin position="88"/>
        <end position="150"/>
    </location>
</feature>
<sequence length="174" mass="18552">MPPKKTKDSGEKTGNAEKGSKGTFTWTPELHQKLTLLVFQPRTVTVAEYETLAKLIGNIAGGPAPTPGAIRNRLDKIRNEQRAVYGEAGLTYPGGGGGSMPAGTPTKTKVPGSGNGKKRGAKSLNDVSNGKDAIEEEEEEDLHLNKKAKKSADCGYQIKNEILEDFGVNDEEGL</sequence>
<evidence type="ECO:0000256" key="1">
    <source>
        <dbReference type="SAM" id="MobiDB-lite"/>
    </source>
</evidence>
<gene>
    <name evidence="2" type="ORF">EI97DRAFT_79040</name>
</gene>
<accession>A0A6A6JG28</accession>
<feature type="region of interest" description="Disordered" evidence="1">
    <location>
        <begin position="1"/>
        <end position="26"/>
    </location>
</feature>
<keyword evidence="3" id="KW-1185">Reference proteome</keyword>
<dbReference type="RefSeq" id="XP_033652713.1">
    <property type="nucleotide sequence ID" value="XM_033803084.1"/>
</dbReference>
<dbReference type="AlphaFoldDB" id="A0A6A6JG28"/>
<reference evidence="2" key="1">
    <citation type="journal article" date="2020" name="Stud. Mycol.">
        <title>101 Dothideomycetes genomes: a test case for predicting lifestyles and emergence of pathogens.</title>
        <authorList>
            <person name="Haridas S."/>
            <person name="Albert R."/>
            <person name="Binder M."/>
            <person name="Bloem J."/>
            <person name="Labutti K."/>
            <person name="Salamov A."/>
            <person name="Andreopoulos B."/>
            <person name="Baker S."/>
            <person name="Barry K."/>
            <person name="Bills G."/>
            <person name="Bluhm B."/>
            <person name="Cannon C."/>
            <person name="Castanera R."/>
            <person name="Culley D."/>
            <person name="Daum C."/>
            <person name="Ezra D."/>
            <person name="Gonzalez J."/>
            <person name="Henrissat B."/>
            <person name="Kuo A."/>
            <person name="Liang C."/>
            <person name="Lipzen A."/>
            <person name="Lutzoni F."/>
            <person name="Magnuson J."/>
            <person name="Mondo S."/>
            <person name="Nolan M."/>
            <person name="Ohm R."/>
            <person name="Pangilinan J."/>
            <person name="Park H.-J."/>
            <person name="Ramirez L."/>
            <person name="Alfaro M."/>
            <person name="Sun H."/>
            <person name="Tritt A."/>
            <person name="Yoshinaga Y."/>
            <person name="Zwiers L.-H."/>
            <person name="Turgeon B."/>
            <person name="Goodwin S."/>
            <person name="Spatafora J."/>
            <person name="Crous P."/>
            <person name="Grigoriev I."/>
        </authorList>
    </citation>
    <scope>NUCLEOTIDE SEQUENCE</scope>
    <source>
        <strain evidence="2">CBS 379.55</strain>
    </source>
</reference>